<reference evidence="1" key="1">
    <citation type="submission" date="2020-06" db="EMBL/GenBank/DDBJ databases">
        <authorList>
            <person name="Li T."/>
            <person name="Hu X."/>
            <person name="Zhang T."/>
            <person name="Song X."/>
            <person name="Zhang H."/>
            <person name="Dai N."/>
            <person name="Sheng W."/>
            <person name="Hou X."/>
            <person name="Wei L."/>
        </authorList>
    </citation>
    <scope>NUCLEOTIDE SEQUENCE</scope>
    <source>
        <strain evidence="1">KEN1</strain>
        <tissue evidence="1">Leaf</tissue>
    </source>
</reference>
<sequence>MWLRLDECEEVVRADWNGASGGSTNSILQQKIRHCRVAATKTRTTAIHAELEELREREELLWKQHGKTQWLKERDRNTVYFHHRASSRPSSHVINENLSTVAPMVSPEKNAMLLLPFTPDEVKRALHQMYPYKSPGPDGMPPIFYQRFWSIIGTDVVACVLEFLHSHKAPQSFNSHLVLIPKCDKPEVVSHFRHISLCNVIYKIASKIIANRLKPLIPAIISETQSAFVPGQLITDNVLIAYVINHFLVVFSRMIQHEEARCALQGVAVSRTGPGKNIEQTSRDELGHILGVTVVDKYEKYLGLPTVIGRTKRAVFDHIKSRVWNKMQHWSTKLLSQAGRTVLLKAVIQAIPAYVMSIFRILDTLLGKLRA</sequence>
<dbReference type="PANTHER" id="PTHR46890">
    <property type="entry name" value="NON-LTR RETROLELEMENT REVERSE TRANSCRIPTASE-LIKE PROTEIN-RELATED"/>
    <property type="match status" value="1"/>
</dbReference>
<protein>
    <recommendedName>
        <fullName evidence="2">Reverse transcriptase domain-containing protein</fullName>
    </recommendedName>
</protein>
<comment type="caution">
    <text evidence="1">The sequence shown here is derived from an EMBL/GenBank/DDBJ whole genome shotgun (WGS) entry which is preliminary data.</text>
</comment>
<organism evidence="1">
    <name type="scientific">Sesamum latifolium</name>
    <dbReference type="NCBI Taxonomy" id="2727402"/>
    <lineage>
        <taxon>Eukaryota</taxon>
        <taxon>Viridiplantae</taxon>
        <taxon>Streptophyta</taxon>
        <taxon>Embryophyta</taxon>
        <taxon>Tracheophyta</taxon>
        <taxon>Spermatophyta</taxon>
        <taxon>Magnoliopsida</taxon>
        <taxon>eudicotyledons</taxon>
        <taxon>Gunneridae</taxon>
        <taxon>Pentapetalae</taxon>
        <taxon>asterids</taxon>
        <taxon>lamiids</taxon>
        <taxon>Lamiales</taxon>
        <taxon>Pedaliaceae</taxon>
        <taxon>Sesamum</taxon>
    </lineage>
</organism>
<reference evidence="1" key="2">
    <citation type="journal article" date="2024" name="Plant">
        <title>Genomic evolution and insights into agronomic trait innovations of Sesamum species.</title>
        <authorList>
            <person name="Miao H."/>
            <person name="Wang L."/>
            <person name="Qu L."/>
            <person name="Liu H."/>
            <person name="Sun Y."/>
            <person name="Le M."/>
            <person name="Wang Q."/>
            <person name="Wei S."/>
            <person name="Zheng Y."/>
            <person name="Lin W."/>
            <person name="Duan Y."/>
            <person name="Cao H."/>
            <person name="Xiong S."/>
            <person name="Wang X."/>
            <person name="Wei L."/>
            <person name="Li C."/>
            <person name="Ma Q."/>
            <person name="Ju M."/>
            <person name="Zhao R."/>
            <person name="Li G."/>
            <person name="Mu C."/>
            <person name="Tian Q."/>
            <person name="Mei H."/>
            <person name="Zhang T."/>
            <person name="Gao T."/>
            <person name="Zhang H."/>
        </authorList>
    </citation>
    <scope>NUCLEOTIDE SEQUENCE</scope>
    <source>
        <strain evidence="1">KEN1</strain>
    </source>
</reference>
<evidence type="ECO:0008006" key="2">
    <source>
        <dbReference type="Google" id="ProtNLM"/>
    </source>
</evidence>
<proteinExistence type="predicted"/>
<dbReference type="InterPro" id="IPR052343">
    <property type="entry name" value="Retrotransposon-Effector_Assoc"/>
</dbReference>
<name>A0AAW2VK33_9LAMI</name>
<dbReference type="PANTHER" id="PTHR46890:SF48">
    <property type="entry name" value="RNA-DIRECTED DNA POLYMERASE"/>
    <property type="match status" value="1"/>
</dbReference>
<dbReference type="EMBL" id="JACGWN010000010">
    <property type="protein sequence ID" value="KAL0428096.1"/>
    <property type="molecule type" value="Genomic_DNA"/>
</dbReference>
<accession>A0AAW2VK33</accession>
<gene>
    <name evidence="1" type="ORF">Slati_2984400</name>
</gene>
<evidence type="ECO:0000313" key="1">
    <source>
        <dbReference type="EMBL" id="KAL0428096.1"/>
    </source>
</evidence>
<dbReference type="AlphaFoldDB" id="A0AAW2VK33"/>